<dbReference type="AlphaFoldDB" id="A0A1I1AQE0"/>
<keyword evidence="10" id="KW-1185">Reference proteome</keyword>
<keyword evidence="4 7" id="KW-0812">Transmembrane</keyword>
<evidence type="ECO:0000259" key="8">
    <source>
        <dbReference type="Pfam" id="PF02163"/>
    </source>
</evidence>
<dbReference type="GO" id="GO:0016020">
    <property type="term" value="C:membrane"/>
    <property type="evidence" value="ECO:0007669"/>
    <property type="project" value="UniProtKB-SubCell"/>
</dbReference>
<feature type="transmembrane region" description="Helical" evidence="7">
    <location>
        <begin position="122"/>
        <end position="143"/>
    </location>
</feature>
<protein>
    <recommendedName>
        <fullName evidence="8">Peptidase M50 domain-containing protein</fullName>
    </recommendedName>
</protein>
<gene>
    <name evidence="9" type="ORF">SAMN05216249_1382</name>
</gene>
<evidence type="ECO:0000313" key="9">
    <source>
        <dbReference type="EMBL" id="SFB40147.1"/>
    </source>
</evidence>
<dbReference type="RefSeq" id="WP_092874971.1">
    <property type="nucleotide sequence ID" value="NZ_FOJY01000038.1"/>
</dbReference>
<sequence>MKKEGRLFFYAVFGITGFLCTLINIRYLNAALESDNRFNYIFVLVDIVCSLVVALYTQVIVHETGHLVFGYISGYGFSSFRIGSYVWIKKDGKIQLKRYRLSGTGGQCLMVPPKFKDDKVPFIRYNLGGIAFNVFFAVFVLFVKLILALFFKESVHFTVFLNVQFIVALSYAVTNGIPASIGGINNDGYNALIMRNNPKAINAFYTQLIISSMSYHGVRLKDMPEEYFVKPDKKEMKNSMIATLGVFYAGRLMDQHKIDEAVEYMEYLLNDDEVSIAGVNRELLINDMIYCELIEDNRKHVIESYMTKEHDKVISTMKNDPAIIRTNYAYSLFYERDEEKAQKYKIEFENVKDKYPYVGEIESQTELMILAKDLY</sequence>
<organism evidence="9 10">
    <name type="scientific">Acetitomaculum ruminis DSM 5522</name>
    <dbReference type="NCBI Taxonomy" id="1120918"/>
    <lineage>
        <taxon>Bacteria</taxon>
        <taxon>Bacillati</taxon>
        <taxon>Bacillota</taxon>
        <taxon>Clostridia</taxon>
        <taxon>Lachnospirales</taxon>
        <taxon>Lachnospiraceae</taxon>
        <taxon>Acetitomaculum</taxon>
    </lineage>
</organism>
<evidence type="ECO:0000313" key="10">
    <source>
        <dbReference type="Proteomes" id="UP000198838"/>
    </source>
</evidence>
<accession>A0A1I1AQE0</accession>
<keyword evidence="5 7" id="KW-1133">Transmembrane helix</keyword>
<feature type="transmembrane region" description="Helical" evidence="7">
    <location>
        <begin position="7"/>
        <end position="28"/>
    </location>
</feature>
<evidence type="ECO:0000256" key="4">
    <source>
        <dbReference type="ARBA" id="ARBA00022692"/>
    </source>
</evidence>
<dbReference type="GO" id="GO:0006508">
    <property type="term" value="P:proteolysis"/>
    <property type="evidence" value="ECO:0007669"/>
    <property type="project" value="InterPro"/>
</dbReference>
<evidence type="ECO:0000256" key="1">
    <source>
        <dbReference type="ARBA" id="ARBA00001947"/>
    </source>
</evidence>
<reference evidence="9 10" key="1">
    <citation type="submission" date="2016-10" db="EMBL/GenBank/DDBJ databases">
        <authorList>
            <person name="de Groot N.N."/>
        </authorList>
    </citation>
    <scope>NUCLEOTIDE SEQUENCE [LARGE SCALE GENOMIC DNA]</scope>
    <source>
        <strain evidence="9 10">DSM 5522</strain>
    </source>
</reference>
<comment type="similarity">
    <text evidence="3">Belongs to the peptidase M50B family.</text>
</comment>
<evidence type="ECO:0000256" key="6">
    <source>
        <dbReference type="ARBA" id="ARBA00023136"/>
    </source>
</evidence>
<dbReference type="OrthoDB" id="1069985at2"/>
<proteinExistence type="inferred from homology"/>
<evidence type="ECO:0000256" key="3">
    <source>
        <dbReference type="ARBA" id="ARBA00007931"/>
    </source>
</evidence>
<keyword evidence="6 7" id="KW-0472">Membrane</keyword>
<feature type="transmembrane region" description="Helical" evidence="7">
    <location>
        <begin position="40"/>
        <end position="61"/>
    </location>
</feature>
<name>A0A1I1AQE0_9FIRM</name>
<dbReference type="Proteomes" id="UP000198838">
    <property type="component" value="Unassembled WGS sequence"/>
</dbReference>
<dbReference type="Pfam" id="PF02163">
    <property type="entry name" value="Peptidase_M50"/>
    <property type="match status" value="1"/>
</dbReference>
<dbReference type="InterPro" id="IPR008915">
    <property type="entry name" value="Peptidase_M50"/>
</dbReference>
<dbReference type="STRING" id="1120918.SAMN05216249_1382"/>
<feature type="transmembrane region" description="Helical" evidence="7">
    <location>
        <begin position="68"/>
        <end position="88"/>
    </location>
</feature>
<evidence type="ECO:0000256" key="7">
    <source>
        <dbReference type="SAM" id="Phobius"/>
    </source>
</evidence>
<comment type="cofactor">
    <cofactor evidence="1">
        <name>Zn(2+)</name>
        <dbReference type="ChEBI" id="CHEBI:29105"/>
    </cofactor>
</comment>
<feature type="domain" description="Peptidase M50" evidence="8">
    <location>
        <begin position="51"/>
        <end position="175"/>
    </location>
</feature>
<comment type="subcellular location">
    <subcellularLocation>
        <location evidence="2">Membrane</location>
        <topology evidence="2">Multi-pass membrane protein</topology>
    </subcellularLocation>
</comment>
<dbReference type="EMBL" id="FOJY01000038">
    <property type="protein sequence ID" value="SFB40147.1"/>
    <property type="molecule type" value="Genomic_DNA"/>
</dbReference>
<evidence type="ECO:0000256" key="5">
    <source>
        <dbReference type="ARBA" id="ARBA00022989"/>
    </source>
</evidence>
<evidence type="ECO:0000256" key="2">
    <source>
        <dbReference type="ARBA" id="ARBA00004141"/>
    </source>
</evidence>